<evidence type="ECO:0000256" key="1">
    <source>
        <dbReference type="ARBA" id="ARBA00006739"/>
    </source>
</evidence>
<accession>A0A518BM08</accession>
<dbReference type="RefSeq" id="WP_145066681.1">
    <property type="nucleotide sequence ID" value="NZ_CP036287.1"/>
</dbReference>
<dbReference type="AlphaFoldDB" id="A0A518BM08"/>
<feature type="domain" description="Glycosyltransferase 2-like" evidence="4">
    <location>
        <begin position="16"/>
        <end position="119"/>
    </location>
</feature>
<name>A0A518BM08_9BACT</name>
<proteinExistence type="inferred from homology"/>
<organism evidence="5 6">
    <name type="scientific">Engelhardtia mirabilis</name>
    <dbReference type="NCBI Taxonomy" id="2528011"/>
    <lineage>
        <taxon>Bacteria</taxon>
        <taxon>Pseudomonadati</taxon>
        <taxon>Planctomycetota</taxon>
        <taxon>Planctomycetia</taxon>
        <taxon>Planctomycetia incertae sedis</taxon>
        <taxon>Engelhardtia</taxon>
    </lineage>
</organism>
<keyword evidence="6" id="KW-1185">Reference proteome</keyword>
<dbReference type="EMBL" id="CP036287">
    <property type="protein sequence ID" value="QDU68019.1"/>
    <property type="molecule type" value="Genomic_DNA"/>
</dbReference>
<sequence>MPPTSDGAAPKVVCTVPTYNEAENILDLSRELLALGPEFEVLVIDDDSPDGTWKLVAEAAKTEPRLHLLHRTVDRGRGAAGRDGFVRALEMGADVVVEMDADFSHHPRFVPAMLARLNTVDARSGAELGLVLGSRGVSGGSDADRGALRQVITKAANLYIRLLLGVPVADCNSGFRCWRASTLRAIEVEKTFSPGPAIVQELLFKTARAGIGIAEIPIEFVDRVRGESTLTMRILLQGYTTVLKLRWMALTGRL</sequence>
<dbReference type="InterPro" id="IPR001173">
    <property type="entry name" value="Glyco_trans_2-like"/>
</dbReference>
<reference evidence="5 6" key="1">
    <citation type="submission" date="2019-02" db="EMBL/GenBank/DDBJ databases">
        <title>Deep-cultivation of Planctomycetes and their phenomic and genomic characterization uncovers novel biology.</title>
        <authorList>
            <person name="Wiegand S."/>
            <person name="Jogler M."/>
            <person name="Boedeker C."/>
            <person name="Pinto D."/>
            <person name="Vollmers J."/>
            <person name="Rivas-Marin E."/>
            <person name="Kohn T."/>
            <person name="Peeters S.H."/>
            <person name="Heuer A."/>
            <person name="Rast P."/>
            <person name="Oberbeckmann S."/>
            <person name="Bunk B."/>
            <person name="Jeske O."/>
            <person name="Meyerdierks A."/>
            <person name="Storesund J.E."/>
            <person name="Kallscheuer N."/>
            <person name="Luecker S."/>
            <person name="Lage O.M."/>
            <person name="Pohl T."/>
            <person name="Merkel B.J."/>
            <person name="Hornburger P."/>
            <person name="Mueller R.-W."/>
            <person name="Bruemmer F."/>
            <person name="Labrenz M."/>
            <person name="Spormann A.M."/>
            <person name="Op den Camp H."/>
            <person name="Overmann J."/>
            <person name="Amann R."/>
            <person name="Jetten M.S.M."/>
            <person name="Mascher T."/>
            <person name="Medema M.H."/>
            <person name="Devos D.P."/>
            <person name="Kaster A.-K."/>
            <person name="Ovreas L."/>
            <person name="Rohde M."/>
            <person name="Galperin M.Y."/>
            <person name="Jogler C."/>
        </authorList>
    </citation>
    <scope>NUCLEOTIDE SEQUENCE [LARGE SCALE GENOMIC DNA]</scope>
    <source>
        <strain evidence="5 6">Pla133</strain>
    </source>
</reference>
<evidence type="ECO:0000259" key="4">
    <source>
        <dbReference type="Pfam" id="PF00535"/>
    </source>
</evidence>
<dbReference type="CDD" id="cd06442">
    <property type="entry name" value="DPM1_like"/>
    <property type="match status" value="1"/>
</dbReference>
<dbReference type="EC" id="2.4.1.54" evidence="5"/>
<evidence type="ECO:0000313" key="5">
    <source>
        <dbReference type="EMBL" id="QDU68019.1"/>
    </source>
</evidence>
<dbReference type="InterPro" id="IPR039528">
    <property type="entry name" value="DPM1-like"/>
</dbReference>
<gene>
    <name evidence="5" type="ORF">Pla133_31100</name>
</gene>
<dbReference type="Pfam" id="PF00535">
    <property type="entry name" value="Glycos_transf_2"/>
    <property type="match status" value="1"/>
</dbReference>
<comment type="similarity">
    <text evidence="1">Belongs to the glycosyltransferase 2 family.</text>
</comment>
<keyword evidence="2 5" id="KW-0328">Glycosyltransferase</keyword>
<evidence type="ECO:0000313" key="6">
    <source>
        <dbReference type="Proteomes" id="UP000316921"/>
    </source>
</evidence>
<dbReference type="GO" id="GO:0047267">
    <property type="term" value="F:undecaprenyl-phosphate mannosyltransferase activity"/>
    <property type="evidence" value="ECO:0007669"/>
    <property type="project" value="UniProtKB-EC"/>
</dbReference>
<dbReference type="InterPro" id="IPR029044">
    <property type="entry name" value="Nucleotide-diphossugar_trans"/>
</dbReference>
<dbReference type="GO" id="GO:0016020">
    <property type="term" value="C:membrane"/>
    <property type="evidence" value="ECO:0007669"/>
    <property type="project" value="GOC"/>
</dbReference>
<dbReference type="GO" id="GO:0009247">
    <property type="term" value="P:glycolipid biosynthetic process"/>
    <property type="evidence" value="ECO:0007669"/>
    <property type="project" value="TreeGrafter"/>
</dbReference>
<keyword evidence="3 5" id="KW-0808">Transferase</keyword>
<dbReference type="PANTHER" id="PTHR43398">
    <property type="entry name" value="DOLICHOL-PHOSPHATE MANNOSYLTRANSFERASE SUBUNIT 1"/>
    <property type="match status" value="1"/>
</dbReference>
<dbReference type="Gene3D" id="3.90.550.10">
    <property type="entry name" value="Spore Coat Polysaccharide Biosynthesis Protein SpsA, Chain A"/>
    <property type="match status" value="1"/>
</dbReference>
<dbReference type="SUPFAM" id="SSF53448">
    <property type="entry name" value="Nucleotide-diphospho-sugar transferases"/>
    <property type="match status" value="1"/>
</dbReference>
<dbReference type="PANTHER" id="PTHR43398:SF1">
    <property type="entry name" value="DOLICHOL-PHOSPHATE MANNOSYLTRANSFERASE SUBUNIT 1"/>
    <property type="match status" value="1"/>
</dbReference>
<evidence type="ECO:0000256" key="2">
    <source>
        <dbReference type="ARBA" id="ARBA00022676"/>
    </source>
</evidence>
<dbReference type="KEGG" id="pbap:Pla133_31100"/>
<dbReference type="GO" id="GO:0004582">
    <property type="term" value="F:dolichyl-phosphate beta-D-mannosyltransferase activity"/>
    <property type="evidence" value="ECO:0007669"/>
    <property type="project" value="InterPro"/>
</dbReference>
<dbReference type="Proteomes" id="UP000316921">
    <property type="component" value="Chromosome"/>
</dbReference>
<protein>
    <submittedName>
        <fullName evidence="5">Undecaprenyl-phosphate mannosyltransferase</fullName>
        <ecNumber evidence="5">2.4.1.54</ecNumber>
    </submittedName>
</protein>
<evidence type="ECO:0000256" key="3">
    <source>
        <dbReference type="ARBA" id="ARBA00022679"/>
    </source>
</evidence>